<evidence type="ECO:0000313" key="2">
    <source>
        <dbReference type="Proteomes" id="UP000649573"/>
    </source>
</evidence>
<dbReference type="EMBL" id="BMRE01000001">
    <property type="protein sequence ID" value="GGU15247.1"/>
    <property type="molecule type" value="Genomic_DNA"/>
</dbReference>
<organism evidence="1 2">
    <name type="scientific">Lentzea flava</name>
    <dbReference type="NCBI Taxonomy" id="103732"/>
    <lineage>
        <taxon>Bacteria</taxon>
        <taxon>Bacillati</taxon>
        <taxon>Actinomycetota</taxon>
        <taxon>Actinomycetes</taxon>
        <taxon>Pseudonocardiales</taxon>
        <taxon>Pseudonocardiaceae</taxon>
        <taxon>Lentzea</taxon>
    </lineage>
</organism>
<keyword evidence="2" id="KW-1185">Reference proteome</keyword>
<sequence>MCAVGAHAALTADPDRVRECLAKPTRWNGWLTLHKSRKGKPPAVVEGQGATAVRQRRPKYELPHGILVNPVAALVASQDNGETGTPDHAAARQCPRRRRTNKPLCDMAQRDRRHPVRISARLKRRLSYDRDARLRLRSASVFDLVRADEYVRAGQEALMVCGRHPA</sequence>
<evidence type="ECO:0000313" key="1">
    <source>
        <dbReference type="EMBL" id="GGU15247.1"/>
    </source>
</evidence>
<gene>
    <name evidence="1" type="ORF">GCM10010178_03430</name>
</gene>
<dbReference type="Proteomes" id="UP000649573">
    <property type="component" value="Unassembled WGS sequence"/>
</dbReference>
<comment type="caution">
    <text evidence="1">The sequence shown here is derived from an EMBL/GenBank/DDBJ whole genome shotgun (WGS) entry which is preliminary data.</text>
</comment>
<reference evidence="2" key="1">
    <citation type="journal article" date="2019" name="Int. J. Syst. Evol. Microbiol.">
        <title>The Global Catalogue of Microorganisms (GCM) 10K type strain sequencing project: providing services to taxonomists for standard genome sequencing and annotation.</title>
        <authorList>
            <consortium name="The Broad Institute Genomics Platform"/>
            <consortium name="The Broad Institute Genome Sequencing Center for Infectious Disease"/>
            <person name="Wu L."/>
            <person name="Ma J."/>
        </authorList>
    </citation>
    <scope>NUCLEOTIDE SEQUENCE [LARGE SCALE GENOMIC DNA]</scope>
    <source>
        <strain evidence="2">JCM 3296</strain>
    </source>
</reference>
<proteinExistence type="predicted"/>
<protein>
    <submittedName>
        <fullName evidence="1">Uncharacterized protein</fullName>
    </submittedName>
</protein>
<accession>A0ABQ2UAH2</accession>
<name>A0ABQ2UAH2_9PSEU</name>